<name>A0A836FPK8_9HYME</name>
<dbReference type="SUPFAM" id="SSF57850">
    <property type="entry name" value="RING/U-box"/>
    <property type="match status" value="2"/>
</dbReference>
<evidence type="ECO:0000256" key="2">
    <source>
        <dbReference type="ARBA" id="ARBA00022771"/>
    </source>
</evidence>
<feature type="region of interest" description="Disordered" evidence="6">
    <location>
        <begin position="633"/>
        <end position="663"/>
    </location>
</feature>
<proteinExistence type="predicted"/>
<comment type="caution">
    <text evidence="9">The sequence shown here is derived from an EMBL/GenBank/DDBJ whole genome shotgun (WGS) entry which is preliminary data.</text>
</comment>
<dbReference type="GO" id="GO:0016567">
    <property type="term" value="P:protein ubiquitination"/>
    <property type="evidence" value="ECO:0007669"/>
    <property type="project" value="TreeGrafter"/>
</dbReference>
<dbReference type="Pfam" id="PF07576">
    <property type="entry name" value="BRAP2"/>
    <property type="match status" value="2"/>
</dbReference>
<accession>A0A836FPK8</accession>
<dbReference type="InterPro" id="IPR013083">
    <property type="entry name" value="Znf_RING/FYVE/PHD"/>
</dbReference>
<evidence type="ECO:0000256" key="1">
    <source>
        <dbReference type="ARBA" id="ARBA00022723"/>
    </source>
</evidence>
<keyword evidence="10" id="KW-1185">Reference proteome</keyword>
<dbReference type="PANTHER" id="PTHR24007:SF7">
    <property type="entry name" value="BRCA1-ASSOCIATED PROTEIN"/>
    <property type="match status" value="1"/>
</dbReference>
<gene>
    <name evidence="9" type="primary">Brap</name>
    <name evidence="9" type="ORF">G6Z76_0009840</name>
</gene>
<dbReference type="InterPro" id="IPR001841">
    <property type="entry name" value="Znf_RING"/>
</dbReference>
<keyword evidence="1" id="KW-0479">Metal-binding</keyword>
<keyword evidence="3" id="KW-0862">Zinc</keyword>
<dbReference type="PANTHER" id="PTHR24007">
    <property type="entry name" value="BRCA1-ASSOCIATED PROTEIN"/>
    <property type="match status" value="1"/>
</dbReference>
<evidence type="ECO:0000256" key="5">
    <source>
        <dbReference type="SAM" id="Coils"/>
    </source>
</evidence>
<evidence type="ECO:0000313" key="9">
    <source>
        <dbReference type="EMBL" id="KAG5329031.1"/>
    </source>
</evidence>
<evidence type="ECO:0000259" key="8">
    <source>
        <dbReference type="PROSITE" id="PS50271"/>
    </source>
</evidence>
<reference evidence="9" key="1">
    <citation type="submission" date="2020-03" db="EMBL/GenBank/DDBJ databases">
        <title>Relaxed selection underlies rapid genomic changes in the transitions from sociality to social parasitism in ants.</title>
        <authorList>
            <person name="Bi X."/>
        </authorList>
    </citation>
    <scope>NUCLEOTIDE SEQUENCE</scope>
    <source>
        <strain evidence="9">BGI-DK2014a</strain>
        <tissue evidence="9">Whole body</tissue>
    </source>
</reference>
<dbReference type="AlphaFoldDB" id="A0A836FPK8"/>
<keyword evidence="5" id="KW-0175">Coiled coil</keyword>
<feature type="coiled-coil region" evidence="5">
    <location>
        <begin position="499"/>
        <end position="614"/>
    </location>
</feature>
<dbReference type="InterPro" id="IPR047243">
    <property type="entry name" value="RING-H2_BRAP2"/>
</dbReference>
<dbReference type="PROSITE" id="PS50089">
    <property type="entry name" value="ZF_RING_2"/>
    <property type="match status" value="1"/>
</dbReference>
<dbReference type="CDD" id="cd16457">
    <property type="entry name" value="RING-H2_BRAP2"/>
    <property type="match status" value="1"/>
</dbReference>
<keyword evidence="2 4" id="KW-0863">Zinc-finger</keyword>
<dbReference type="InterPro" id="IPR001607">
    <property type="entry name" value="Znf_UBP"/>
</dbReference>
<evidence type="ECO:0000256" key="3">
    <source>
        <dbReference type="ARBA" id="ARBA00022833"/>
    </source>
</evidence>
<evidence type="ECO:0000313" key="10">
    <source>
        <dbReference type="Proteomes" id="UP000669903"/>
    </source>
</evidence>
<dbReference type="Gene3D" id="3.30.40.10">
    <property type="entry name" value="Zinc/RING finger domain, C3HC4 (zinc finger)"/>
    <property type="match status" value="2"/>
</dbReference>
<dbReference type="GO" id="GO:0005737">
    <property type="term" value="C:cytoplasm"/>
    <property type="evidence" value="ECO:0007669"/>
    <property type="project" value="TreeGrafter"/>
</dbReference>
<dbReference type="GO" id="GO:0007265">
    <property type="term" value="P:Ras protein signal transduction"/>
    <property type="evidence" value="ECO:0007669"/>
    <property type="project" value="TreeGrafter"/>
</dbReference>
<dbReference type="GO" id="GO:0008270">
    <property type="term" value="F:zinc ion binding"/>
    <property type="evidence" value="ECO:0007669"/>
    <property type="project" value="UniProtKB-KW"/>
</dbReference>
<protein>
    <submittedName>
        <fullName evidence="9">BRAP protein</fullName>
    </submittedName>
</protein>
<dbReference type="SMART" id="SM00184">
    <property type="entry name" value="RING"/>
    <property type="match status" value="1"/>
</dbReference>
<feature type="region of interest" description="Disordered" evidence="6">
    <location>
        <begin position="46"/>
        <end position="78"/>
    </location>
</feature>
<feature type="domain" description="RING-type" evidence="7">
    <location>
        <begin position="344"/>
        <end position="384"/>
    </location>
</feature>
<dbReference type="Proteomes" id="UP000669903">
    <property type="component" value="Unassembled WGS sequence"/>
</dbReference>
<evidence type="ECO:0000256" key="6">
    <source>
        <dbReference type="SAM" id="MobiDB-lite"/>
    </source>
</evidence>
<evidence type="ECO:0000256" key="4">
    <source>
        <dbReference type="PROSITE-ProRule" id="PRU00502"/>
    </source>
</evidence>
<dbReference type="InterPro" id="IPR011422">
    <property type="entry name" value="BRAP2/ETP1_RRM"/>
</dbReference>
<dbReference type="EMBL" id="JAANIC010006469">
    <property type="protein sequence ID" value="KAG5329031.1"/>
    <property type="molecule type" value="Genomic_DNA"/>
</dbReference>
<dbReference type="Pfam" id="PF13639">
    <property type="entry name" value="zf-RING_2"/>
    <property type="match status" value="1"/>
</dbReference>
<feature type="non-terminal residue" evidence="9">
    <location>
        <position position="663"/>
    </location>
</feature>
<sequence>MNSSAVLVSLCVIRIEICDSELEETTSTMAAKKTRGCRESRDINIETYTNKTETTSPLLSNQSTSKSHSFSRTNSEETSFVNSNHIASSTPAEITGAAACTSPDQISFISGNPFVEVTKGILHLFKEDELTEMHCAADRSHTICILSVPATMTCHDLLTFTAACHQDIQYFRILRDGSPNQYMALITFRSSSWNSMYTYVERMKVELRKRNCSPKDWKGWRRCKYIIESQYRYLSYSDGLLSRAYALPKIHKPNCQFDNYELISDVTTLFSFTKNEVRLILNSTYFVFDNIIYKSAASEFYETFNGAPYNSLEPDVVCHMVFVSRVEIGNNGMPLSGHTELPSCPVCLERMDESVDGILTILCNHTFHSSCLVKWGDTSCPICRYAQTPEPLADSRCMECVADASNDALWICLICGHIGCSRYHQGHAFEHYRDTHHCYAMQLGNNRVWDYVGDNFVHRLLQDKDGKMVEGGCSTTKSEGAAVEDKVDSVQLEFTYLLTSQLETQRQYYEERLNRSEQRSIAELTELRDKLEQVLEENSQLKKQFTTFNRDKQTLDKRLQHSTNKLAQIQAELTEEKDLRKALELNQTSWQTKYKALQDELSAKEAEITDLKEQNRDLMFFLEAQKQIDESVDRDEIATGRIVIPPSPKNEKSSGSRGRKKKH</sequence>
<organism evidence="9 10">
    <name type="scientific">Acromyrmex charruanus</name>
    <dbReference type="NCBI Taxonomy" id="2715315"/>
    <lineage>
        <taxon>Eukaryota</taxon>
        <taxon>Metazoa</taxon>
        <taxon>Ecdysozoa</taxon>
        <taxon>Arthropoda</taxon>
        <taxon>Hexapoda</taxon>
        <taxon>Insecta</taxon>
        <taxon>Pterygota</taxon>
        <taxon>Neoptera</taxon>
        <taxon>Endopterygota</taxon>
        <taxon>Hymenoptera</taxon>
        <taxon>Apocrita</taxon>
        <taxon>Aculeata</taxon>
        <taxon>Formicoidea</taxon>
        <taxon>Formicidae</taxon>
        <taxon>Myrmicinae</taxon>
        <taxon>Acromyrmex</taxon>
    </lineage>
</organism>
<dbReference type="SMART" id="SM00290">
    <property type="entry name" value="ZnF_UBP"/>
    <property type="match status" value="1"/>
</dbReference>
<dbReference type="GO" id="GO:0061630">
    <property type="term" value="F:ubiquitin protein ligase activity"/>
    <property type="evidence" value="ECO:0007669"/>
    <property type="project" value="TreeGrafter"/>
</dbReference>
<feature type="non-terminal residue" evidence="9">
    <location>
        <position position="1"/>
    </location>
</feature>
<feature type="domain" description="UBP-type" evidence="8">
    <location>
        <begin position="381"/>
        <end position="475"/>
    </location>
</feature>
<evidence type="ECO:0000259" key="7">
    <source>
        <dbReference type="PROSITE" id="PS50089"/>
    </source>
</evidence>
<dbReference type="Pfam" id="PF02148">
    <property type="entry name" value="zf-UBP"/>
    <property type="match status" value="1"/>
</dbReference>
<dbReference type="PROSITE" id="PS50271">
    <property type="entry name" value="ZF_UBP"/>
    <property type="match status" value="1"/>
</dbReference>